<dbReference type="GO" id="GO:0006883">
    <property type="term" value="P:intracellular sodium ion homeostasis"/>
    <property type="evidence" value="ECO:0007669"/>
    <property type="project" value="TreeGrafter"/>
</dbReference>
<dbReference type="EMBL" id="UYRR01031551">
    <property type="protein sequence ID" value="VDK50966.1"/>
    <property type="molecule type" value="Genomic_DNA"/>
</dbReference>
<evidence type="ECO:0000313" key="5">
    <source>
        <dbReference type="EMBL" id="VDK50966.1"/>
    </source>
</evidence>
<keyword evidence="3" id="KW-1133">Transmembrane helix</keyword>
<dbReference type="WBParaSite" id="ASIM_0001452201-mRNA-1">
    <property type="protein sequence ID" value="ASIM_0001452201-mRNA-1"/>
    <property type="gene ID" value="ASIM_0001452201"/>
</dbReference>
<dbReference type="AlphaFoldDB" id="A0A0M3K0Z9"/>
<dbReference type="InterPro" id="IPR023298">
    <property type="entry name" value="ATPase_P-typ_TM_dom_sf"/>
</dbReference>
<evidence type="ECO:0000256" key="2">
    <source>
        <dbReference type="ARBA" id="ARBA00022475"/>
    </source>
</evidence>
<reference evidence="7" key="1">
    <citation type="submission" date="2017-02" db="UniProtKB">
        <authorList>
            <consortium name="WormBaseParasite"/>
        </authorList>
    </citation>
    <scope>IDENTIFICATION</scope>
</reference>
<keyword evidence="6" id="KW-1185">Reference proteome</keyword>
<keyword evidence="3" id="KW-0812">Transmembrane</keyword>
<name>A0A0M3K0Z9_ANISI</name>
<dbReference type="SUPFAM" id="SSF81665">
    <property type="entry name" value="Calcium ATPase, transmembrane domain M"/>
    <property type="match status" value="1"/>
</dbReference>
<evidence type="ECO:0000313" key="6">
    <source>
        <dbReference type="Proteomes" id="UP000267096"/>
    </source>
</evidence>
<evidence type="ECO:0000256" key="3">
    <source>
        <dbReference type="SAM" id="Phobius"/>
    </source>
</evidence>
<dbReference type="Gene3D" id="1.20.1110.10">
    <property type="entry name" value="Calcium-transporting ATPase, transmembrane domain"/>
    <property type="match status" value="1"/>
</dbReference>
<dbReference type="PANTHER" id="PTHR43294:SF13">
    <property type="entry name" value="SODIUM_POTASSIUM-TRANSPORTING ATPASE SUBUNIT ALPHA"/>
    <property type="match status" value="1"/>
</dbReference>
<dbReference type="OrthoDB" id="3352408at2759"/>
<feature type="domain" description="Cation-transporting P-type ATPase N-terminal" evidence="4">
    <location>
        <begin position="19"/>
        <end position="93"/>
    </location>
</feature>
<dbReference type="InterPro" id="IPR004014">
    <property type="entry name" value="ATPase_P-typ_cation-transptr_N"/>
</dbReference>
<gene>
    <name evidence="5" type="ORF">ASIM_LOCUS13932</name>
</gene>
<evidence type="ECO:0000259" key="4">
    <source>
        <dbReference type="SMART" id="SM00831"/>
    </source>
</evidence>
<comment type="subcellular location">
    <subcellularLocation>
        <location evidence="1">Cell membrane</location>
        <topology evidence="1">Multi-pass membrane protein</topology>
    </subcellularLocation>
</comment>
<keyword evidence="2" id="KW-1003">Cell membrane</keyword>
<feature type="transmembrane region" description="Helical" evidence="3">
    <location>
        <begin position="73"/>
        <end position="92"/>
    </location>
</feature>
<proteinExistence type="predicted"/>
<dbReference type="PANTHER" id="PTHR43294">
    <property type="entry name" value="SODIUM/POTASSIUM-TRANSPORTING ATPASE SUBUNIT ALPHA"/>
    <property type="match status" value="1"/>
</dbReference>
<evidence type="ECO:0000256" key="1">
    <source>
        <dbReference type="ARBA" id="ARBA00004651"/>
    </source>
</evidence>
<dbReference type="GO" id="GO:1902600">
    <property type="term" value="P:proton transmembrane transport"/>
    <property type="evidence" value="ECO:0007669"/>
    <property type="project" value="TreeGrafter"/>
</dbReference>
<evidence type="ECO:0000313" key="7">
    <source>
        <dbReference type="WBParaSite" id="ASIM_0001452201-mRNA-1"/>
    </source>
</evidence>
<keyword evidence="3" id="KW-0472">Membrane</keyword>
<accession>A0A0M3K0Z9</accession>
<dbReference type="Gene3D" id="2.70.150.10">
    <property type="entry name" value="Calcium-transporting ATPase, cytoplasmic transduction domain A"/>
    <property type="match status" value="1"/>
</dbReference>
<reference evidence="5 6" key="2">
    <citation type="submission" date="2018-11" db="EMBL/GenBank/DDBJ databases">
        <authorList>
            <consortium name="Pathogen Informatics"/>
        </authorList>
    </citation>
    <scope>NUCLEOTIDE SEQUENCE [LARGE SCALE GENOMIC DNA]</scope>
</reference>
<protein>
    <submittedName>
        <fullName evidence="7">Cation_ATPase_N domain-containing protein</fullName>
    </submittedName>
</protein>
<dbReference type="Pfam" id="PF00690">
    <property type="entry name" value="Cation_ATPase_N"/>
    <property type="match status" value="1"/>
</dbReference>
<sequence>MGKKKGADINELKQEVRMDEHTIPMDELVKRYNSNLETGLTSAKAAQVLARDGENALSPPKTTPEWVKFCKNLFGGFALLLWVGAFLCYVAYSVDRLTMEYPTKDNVTYFHCYLPISIFSVNFQLYLGIVLMSVVVITGCFQYYQESKSSKIMDSFKNMVPTVHE</sequence>
<dbReference type="SMART" id="SM00831">
    <property type="entry name" value="Cation_ATPase_N"/>
    <property type="match status" value="1"/>
</dbReference>
<dbReference type="InterPro" id="IPR050510">
    <property type="entry name" value="Cation_transp_ATPase_P-type"/>
</dbReference>
<feature type="transmembrane region" description="Helical" evidence="3">
    <location>
        <begin position="123"/>
        <end position="144"/>
    </location>
</feature>
<dbReference type="GO" id="GO:1990573">
    <property type="term" value="P:potassium ion import across plasma membrane"/>
    <property type="evidence" value="ECO:0007669"/>
    <property type="project" value="TreeGrafter"/>
</dbReference>
<dbReference type="GO" id="GO:0005886">
    <property type="term" value="C:plasma membrane"/>
    <property type="evidence" value="ECO:0007669"/>
    <property type="project" value="UniProtKB-SubCell"/>
</dbReference>
<dbReference type="GO" id="GO:0036376">
    <property type="term" value="P:sodium ion export across plasma membrane"/>
    <property type="evidence" value="ECO:0007669"/>
    <property type="project" value="TreeGrafter"/>
</dbReference>
<dbReference type="GO" id="GO:0030007">
    <property type="term" value="P:intracellular potassium ion homeostasis"/>
    <property type="evidence" value="ECO:0007669"/>
    <property type="project" value="TreeGrafter"/>
</dbReference>
<dbReference type="Proteomes" id="UP000267096">
    <property type="component" value="Unassembled WGS sequence"/>
</dbReference>
<dbReference type="GO" id="GO:0005391">
    <property type="term" value="F:P-type sodium:potassium-exchanging transporter activity"/>
    <property type="evidence" value="ECO:0007669"/>
    <property type="project" value="TreeGrafter"/>
</dbReference>
<organism evidence="7">
    <name type="scientific">Anisakis simplex</name>
    <name type="common">Herring worm</name>
    <dbReference type="NCBI Taxonomy" id="6269"/>
    <lineage>
        <taxon>Eukaryota</taxon>
        <taxon>Metazoa</taxon>
        <taxon>Ecdysozoa</taxon>
        <taxon>Nematoda</taxon>
        <taxon>Chromadorea</taxon>
        <taxon>Rhabditida</taxon>
        <taxon>Spirurina</taxon>
        <taxon>Ascaridomorpha</taxon>
        <taxon>Ascaridoidea</taxon>
        <taxon>Anisakidae</taxon>
        <taxon>Anisakis</taxon>
        <taxon>Anisakis simplex complex</taxon>
    </lineage>
</organism>